<organism evidence="2 3">
    <name type="scientific">Caerostris darwini</name>
    <dbReference type="NCBI Taxonomy" id="1538125"/>
    <lineage>
        <taxon>Eukaryota</taxon>
        <taxon>Metazoa</taxon>
        <taxon>Ecdysozoa</taxon>
        <taxon>Arthropoda</taxon>
        <taxon>Chelicerata</taxon>
        <taxon>Arachnida</taxon>
        <taxon>Araneae</taxon>
        <taxon>Araneomorphae</taxon>
        <taxon>Entelegynae</taxon>
        <taxon>Araneoidea</taxon>
        <taxon>Araneidae</taxon>
        <taxon>Caerostris</taxon>
    </lineage>
</organism>
<feature type="region of interest" description="Disordered" evidence="1">
    <location>
        <begin position="40"/>
        <end position="63"/>
    </location>
</feature>
<reference evidence="2 3" key="1">
    <citation type="submission" date="2021-06" db="EMBL/GenBank/DDBJ databases">
        <title>Caerostris darwini draft genome.</title>
        <authorList>
            <person name="Kono N."/>
            <person name="Arakawa K."/>
        </authorList>
    </citation>
    <scope>NUCLEOTIDE SEQUENCE [LARGE SCALE GENOMIC DNA]</scope>
</reference>
<feature type="compositionally biased region" description="Basic and acidic residues" evidence="1">
    <location>
        <begin position="43"/>
        <end position="63"/>
    </location>
</feature>
<feature type="region of interest" description="Disordered" evidence="1">
    <location>
        <begin position="111"/>
        <end position="140"/>
    </location>
</feature>
<sequence length="140" mass="15573">MCRSQWASLRKGGFPLGKIKTPVNSGYYWWGPHGVWNDPLSPHGREGGAGKREGAGGSKERSLNEVKHPISFCKQMRKSFLESSKILFERDLKSLLRFSRVFPLSTTEIHGKSLRSSGSSFEVKRDLGGKGSPTPFPTHL</sequence>
<evidence type="ECO:0000256" key="1">
    <source>
        <dbReference type="SAM" id="MobiDB-lite"/>
    </source>
</evidence>
<feature type="compositionally biased region" description="Polar residues" evidence="1">
    <location>
        <begin position="111"/>
        <end position="120"/>
    </location>
</feature>
<accession>A0AAV4SRP1</accession>
<keyword evidence="3" id="KW-1185">Reference proteome</keyword>
<dbReference type="AlphaFoldDB" id="A0AAV4SRP1"/>
<dbReference type="Proteomes" id="UP001054837">
    <property type="component" value="Unassembled WGS sequence"/>
</dbReference>
<protein>
    <submittedName>
        <fullName evidence="2">Uncharacterized protein</fullName>
    </submittedName>
</protein>
<dbReference type="EMBL" id="BPLQ01008196">
    <property type="protein sequence ID" value="GIY35664.1"/>
    <property type="molecule type" value="Genomic_DNA"/>
</dbReference>
<evidence type="ECO:0000313" key="3">
    <source>
        <dbReference type="Proteomes" id="UP001054837"/>
    </source>
</evidence>
<evidence type="ECO:0000313" key="2">
    <source>
        <dbReference type="EMBL" id="GIY35664.1"/>
    </source>
</evidence>
<proteinExistence type="predicted"/>
<name>A0AAV4SRP1_9ARAC</name>
<comment type="caution">
    <text evidence="2">The sequence shown here is derived from an EMBL/GenBank/DDBJ whole genome shotgun (WGS) entry which is preliminary data.</text>
</comment>
<gene>
    <name evidence="2" type="ORF">CDAR_185021</name>
</gene>